<keyword evidence="4" id="KW-1185">Reference proteome</keyword>
<accession>A0AAN6D0Q1</accession>
<feature type="region of interest" description="Disordered" evidence="1">
    <location>
        <begin position="1"/>
        <end position="215"/>
    </location>
</feature>
<gene>
    <name evidence="2" type="ORF">KL933_005255</name>
    <name evidence="3" type="ORF">KL946_002724</name>
</gene>
<evidence type="ECO:0000313" key="2">
    <source>
        <dbReference type="EMBL" id="KAG7723933.1"/>
    </source>
</evidence>
<name>A0AAN6D0Q1_9ASCO</name>
<evidence type="ECO:0000313" key="5">
    <source>
        <dbReference type="Proteomes" id="UP000738402"/>
    </source>
</evidence>
<comment type="caution">
    <text evidence="2">The sequence shown here is derived from an EMBL/GenBank/DDBJ whole genome shotgun (WGS) entry which is preliminary data.</text>
</comment>
<proteinExistence type="predicted"/>
<feature type="compositionally biased region" description="Basic and acidic residues" evidence="1">
    <location>
        <begin position="157"/>
        <end position="168"/>
    </location>
</feature>
<feature type="compositionally biased region" description="Low complexity" evidence="1">
    <location>
        <begin position="193"/>
        <end position="207"/>
    </location>
</feature>
<feature type="compositionally biased region" description="Low complexity" evidence="1">
    <location>
        <begin position="100"/>
        <end position="118"/>
    </location>
</feature>
<evidence type="ECO:0000256" key="1">
    <source>
        <dbReference type="SAM" id="MobiDB-lite"/>
    </source>
</evidence>
<reference evidence="2 4" key="1">
    <citation type="journal article" date="2021" name="G3 (Bethesda)">
        <title>Genomic diversity, chromosomal rearrangements, and interspecies hybridization in the ogataea polymorpha species complex.</title>
        <authorList>
            <person name="Hanson S.J."/>
            <person name="Cinneide E.O."/>
            <person name="Salzberg L.I."/>
            <person name="Wolfe K.H."/>
            <person name="McGowan J."/>
            <person name="Fitzpatrick D.A."/>
            <person name="Matlin K."/>
        </authorList>
    </citation>
    <scope>NUCLEOTIDE SEQUENCE</scope>
    <source>
        <strain evidence="3">81-436-3</strain>
        <strain evidence="2">83-405-1</strain>
    </source>
</reference>
<evidence type="ECO:0000313" key="3">
    <source>
        <dbReference type="EMBL" id="KAG7764857.1"/>
    </source>
</evidence>
<feature type="compositionally biased region" description="Low complexity" evidence="1">
    <location>
        <begin position="143"/>
        <end position="154"/>
    </location>
</feature>
<dbReference type="Proteomes" id="UP000697297">
    <property type="component" value="Unassembled WGS sequence"/>
</dbReference>
<dbReference type="Proteomes" id="UP000738402">
    <property type="component" value="Unassembled WGS sequence"/>
</dbReference>
<dbReference type="AlphaFoldDB" id="A0AAN6D0Q1"/>
<dbReference type="EMBL" id="JAHLUH010000021">
    <property type="protein sequence ID" value="KAG7723933.1"/>
    <property type="molecule type" value="Genomic_DNA"/>
</dbReference>
<feature type="compositionally biased region" description="Gly residues" evidence="1">
    <location>
        <begin position="43"/>
        <end position="53"/>
    </location>
</feature>
<protein>
    <submittedName>
        <fullName evidence="2">Uncharacterized protein</fullName>
    </submittedName>
</protein>
<sequence length="215" mass="21811">MDLLGDIVEHDTATEPQAPGPAMSGPATGADPPRKHRAAEQNVGGGARAGKGGTDQHAGPENPADAAEKSRTRQRQRHGREPEPETRAAQGQRLVGGQEGAVQQRGVGQVRQAVVAAGDAEVEQGGRGVGGHRVPGRRGAELRGGAAAEAGVGAFSKADRREAREARHQRPGLQRQAAREVLPGPAQGPQGTGVDEAGAGDAEAGDVQRGCGAAV</sequence>
<dbReference type="EMBL" id="JAHLUN010000007">
    <property type="protein sequence ID" value="KAG7764857.1"/>
    <property type="molecule type" value="Genomic_DNA"/>
</dbReference>
<organism evidence="2 5">
    <name type="scientific">Ogataea haglerorum</name>
    <dbReference type="NCBI Taxonomy" id="1937702"/>
    <lineage>
        <taxon>Eukaryota</taxon>
        <taxon>Fungi</taxon>
        <taxon>Dikarya</taxon>
        <taxon>Ascomycota</taxon>
        <taxon>Saccharomycotina</taxon>
        <taxon>Pichiomycetes</taxon>
        <taxon>Pichiales</taxon>
        <taxon>Pichiaceae</taxon>
        <taxon>Ogataea</taxon>
    </lineage>
</organism>
<evidence type="ECO:0000313" key="4">
    <source>
        <dbReference type="Proteomes" id="UP000697297"/>
    </source>
</evidence>